<evidence type="ECO:0000313" key="2">
    <source>
        <dbReference type="EMBL" id="GAA1989037.1"/>
    </source>
</evidence>
<dbReference type="Pfam" id="PF20176">
    <property type="entry name" value="DUF6541"/>
    <property type="match status" value="1"/>
</dbReference>
<evidence type="ECO:0008006" key="4">
    <source>
        <dbReference type="Google" id="ProtNLM"/>
    </source>
</evidence>
<keyword evidence="1" id="KW-1133">Transmembrane helix</keyword>
<name>A0ABP5E169_9MICO</name>
<feature type="transmembrane region" description="Helical" evidence="1">
    <location>
        <begin position="225"/>
        <end position="248"/>
    </location>
</feature>
<feature type="transmembrane region" description="Helical" evidence="1">
    <location>
        <begin position="391"/>
        <end position="406"/>
    </location>
</feature>
<feature type="transmembrane region" description="Helical" evidence="1">
    <location>
        <begin position="36"/>
        <end position="59"/>
    </location>
</feature>
<accession>A0ABP5E169</accession>
<organism evidence="2 3">
    <name type="scientific">Terrabacter lapilli</name>
    <dbReference type="NCBI Taxonomy" id="436231"/>
    <lineage>
        <taxon>Bacteria</taxon>
        <taxon>Bacillati</taxon>
        <taxon>Actinomycetota</taxon>
        <taxon>Actinomycetes</taxon>
        <taxon>Micrococcales</taxon>
        <taxon>Intrasporangiaceae</taxon>
        <taxon>Terrabacter</taxon>
    </lineage>
</organism>
<keyword evidence="1" id="KW-0472">Membrane</keyword>
<protein>
    <recommendedName>
        <fullName evidence="4">4-amino-4-deoxy-L-arabinose transferase-like glycosyltransferase</fullName>
    </recommendedName>
</protein>
<feature type="transmembrane region" description="Helical" evidence="1">
    <location>
        <begin position="65"/>
        <end position="86"/>
    </location>
</feature>
<dbReference type="Proteomes" id="UP001500013">
    <property type="component" value="Unassembled WGS sequence"/>
</dbReference>
<feature type="transmembrane region" description="Helical" evidence="1">
    <location>
        <begin position="304"/>
        <end position="323"/>
    </location>
</feature>
<feature type="transmembrane region" description="Helical" evidence="1">
    <location>
        <begin position="411"/>
        <end position="429"/>
    </location>
</feature>
<evidence type="ECO:0000313" key="3">
    <source>
        <dbReference type="Proteomes" id="UP001500013"/>
    </source>
</evidence>
<sequence>MLSEWFSMLGPIALAALVVTVPGLAAALAGGIRFDVAIGLAPALSLGILAIADAAASFLGMQWGLPVIVVGTLAVAVLNAAVGLGCRRASHRWPHLLAPDLRTGRRLPWTNAVVLVLAMLGGAYVVAAGIGAPGAINQTFDAPFHVNAISIVAQTHSATPSTVSSASGGTAFYPPLFHAVAGLLVIVTGISPIVAANIVALVIAGVMWPLSIALLVSAVVGPSRFGFAVAMLGSVLISVFPVLLLLFGVLWPNALSISVVPAVIALIAMALGLVRSRRVPLPLVLVAGLVVMPGLYYAHPGAAFVVIAIAVPMVVAAEAALLARRLPSRQGRTRVLVLIALTVVAGVVFWRALDYVPGLASVRRFQWPAQASPSAALGEVLTLASPLNPDLWIYGLLVVLGVIAVARTRSWWLAGAHVLLAGLAILAIAYDTDLSQTLTGFWYNDPFRIMAPLAVTAVPLAAFGALAWRDSWANWLARHPVSGPEPVARVLRSQAAVASVVVGLIIVVLVPGTSGLGRISRALSGSYAGAGDQLVSDPERTLYESLASRAPANATIIGNPWSGEVYAGVLSGHRVVFGHMVVPASPERSLLAARFKDFTTDPAVCAAVKKLDIGIVVEDSHLFWADRDNRTRSYPGLTDLSGVPGLTPIGSGGTAKAWKVGACRS</sequence>
<keyword evidence="1" id="KW-0812">Transmembrane</keyword>
<feature type="transmembrane region" description="Helical" evidence="1">
    <location>
        <begin position="254"/>
        <end position="274"/>
    </location>
</feature>
<feature type="transmembrane region" description="Helical" evidence="1">
    <location>
        <begin position="490"/>
        <end position="510"/>
    </location>
</feature>
<feature type="transmembrane region" description="Helical" evidence="1">
    <location>
        <begin position="335"/>
        <end position="353"/>
    </location>
</feature>
<reference evidence="3" key="1">
    <citation type="journal article" date="2019" name="Int. J. Syst. Evol. Microbiol.">
        <title>The Global Catalogue of Microorganisms (GCM) 10K type strain sequencing project: providing services to taxonomists for standard genome sequencing and annotation.</title>
        <authorList>
            <consortium name="The Broad Institute Genomics Platform"/>
            <consortium name="The Broad Institute Genome Sequencing Center for Infectious Disease"/>
            <person name="Wu L."/>
            <person name="Ma J."/>
        </authorList>
    </citation>
    <scope>NUCLEOTIDE SEQUENCE [LARGE SCALE GENOMIC DNA]</scope>
    <source>
        <strain evidence="3">JCM 15628</strain>
    </source>
</reference>
<feature type="transmembrane region" description="Helical" evidence="1">
    <location>
        <begin position="6"/>
        <end position="29"/>
    </location>
</feature>
<dbReference type="EMBL" id="BAAAPU010000009">
    <property type="protein sequence ID" value="GAA1989037.1"/>
    <property type="molecule type" value="Genomic_DNA"/>
</dbReference>
<keyword evidence="3" id="KW-1185">Reference proteome</keyword>
<evidence type="ECO:0000256" key="1">
    <source>
        <dbReference type="SAM" id="Phobius"/>
    </source>
</evidence>
<feature type="transmembrane region" description="Helical" evidence="1">
    <location>
        <begin position="176"/>
        <end position="204"/>
    </location>
</feature>
<feature type="transmembrane region" description="Helical" evidence="1">
    <location>
        <begin position="449"/>
        <end position="469"/>
    </location>
</feature>
<feature type="transmembrane region" description="Helical" evidence="1">
    <location>
        <begin position="107"/>
        <end position="130"/>
    </location>
</feature>
<dbReference type="InterPro" id="IPR046671">
    <property type="entry name" value="DUF6541"/>
</dbReference>
<gene>
    <name evidence="2" type="ORF">GCM10009817_33410</name>
</gene>
<proteinExistence type="predicted"/>
<comment type="caution">
    <text evidence="2">The sequence shown here is derived from an EMBL/GenBank/DDBJ whole genome shotgun (WGS) entry which is preliminary data.</text>
</comment>